<feature type="region of interest" description="Disordered" evidence="1">
    <location>
        <begin position="231"/>
        <end position="261"/>
    </location>
</feature>
<keyword evidence="3" id="KW-1185">Reference proteome</keyword>
<dbReference type="EMBL" id="GL698500">
    <property type="protein sequence ID" value="EFY89375.1"/>
    <property type="molecule type" value="Genomic_DNA"/>
</dbReference>
<feature type="compositionally biased region" description="Basic residues" evidence="1">
    <location>
        <begin position="529"/>
        <end position="539"/>
    </location>
</feature>
<feature type="region of interest" description="Disordered" evidence="1">
    <location>
        <begin position="330"/>
        <end position="362"/>
    </location>
</feature>
<name>E9E3W3_METAQ</name>
<reference evidence="2 3" key="1">
    <citation type="journal article" date="2011" name="PLoS Genet.">
        <title>Genome sequencing and comparative transcriptomics of the model entomopathogenic fungi Metarhizium anisopliae and M. acridum.</title>
        <authorList>
            <person name="Gao Q."/>
            <person name="Jin K."/>
            <person name="Ying S.H."/>
            <person name="Zhang Y."/>
            <person name="Xiao G."/>
            <person name="Shang Y."/>
            <person name="Duan Z."/>
            <person name="Hu X."/>
            <person name="Xie X.Q."/>
            <person name="Zhou G."/>
            <person name="Peng G."/>
            <person name="Luo Z."/>
            <person name="Huang W."/>
            <person name="Wang B."/>
            <person name="Fang W."/>
            <person name="Wang S."/>
            <person name="Zhong Y."/>
            <person name="Ma L.J."/>
            <person name="St Leger R.J."/>
            <person name="Zhao G.P."/>
            <person name="Pei Y."/>
            <person name="Feng M.G."/>
            <person name="Xia Y."/>
            <person name="Wang C."/>
        </authorList>
    </citation>
    <scope>NUCLEOTIDE SEQUENCE [LARGE SCALE GENOMIC DNA]</scope>
    <source>
        <strain evidence="2 3">CQMa 102</strain>
    </source>
</reference>
<feature type="compositionally biased region" description="Basic and acidic residues" evidence="1">
    <location>
        <begin position="567"/>
        <end position="577"/>
    </location>
</feature>
<organism evidence="3">
    <name type="scientific">Metarhizium acridum (strain CQMa 102)</name>
    <dbReference type="NCBI Taxonomy" id="655827"/>
    <lineage>
        <taxon>Eukaryota</taxon>
        <taxon>Fungi</taxon>
        <taxon>Dikarya</taxon>
        <taxon>Ascomycota</taxon>
        <taxon>Pezizomycotina</taxon>
        <taxon>Sordariomycetes</taxon>
        <taxon>Hypocreomycetidae</taxon>
        <taxon>Hypocreales</taxon>
        <taxon>Clavicipitaceae</taxon>
        <taxon>Metarhizium</taxon>
    </lineage>
</organism>
<accession>E9E3W3</accession>
<evidence type="ECO:0000256" key="1">
    <source>
        <dbReference type="SAM" id="MobiDB-lite"/>
    </source>
</evidence>
<dbReference type="HOGENOM" id="CLU_018143_0_0_1"/>
<sequence length="577" mass="63423">MRYEDWDILLFPQNCKVPVKEFKVACHVVHDPESPHLGGTFGLPTVCCFVPSLPTGTPFRVSIHSWNAPVVSKFTNSYSKFPENVKFEARLFIDGRLVASTALDRESIWPHIVAHSFDFSKSGDLEPLSFPGFREELLQQNFWSPADDLGRIKLVLSEGFPRDSITTPFERVKNIVAFSFQHAPLGTSVACSFVMEGRTLLISISEVLESSSIAWPNPSMWRRAPFADSMQVPTLQPDDSESHAHSPQRRGSSSDKLSHAMNSFQGTGTSSVLVAGGRRVTHPVYGPCLYPAENGLDPFGNAGSYFEWLNCMDMGMTAAVGDNHFNLNRSSAAQRSTRRTSTDVSMPDYIPAKSDSQGVEQQLAPETFPDEDGRQNAQCKVPTNAPTADVEYKREDNTSFPSELADSLTNSLLNQPLPMDLHHSAFHAPAAEVISRKEYRDQQHSGPSPTIAMGGPVDTQERLESRHVSQQVYIPQGSSIAIGKADMAENSVNHSDYCASAMTRGNALQAGCPGHKGSSEVQDEEAKHSGGKGAKRMRKFTPVSCRATDEEDEARRLSPQVRLTSFLEREASADTTP</sequence>
<proteinExistence type="predicted"/>
<dbReference type="AlphaFoldDB" id="E9E3W3"/>
<dbReference type="eggNOG" id="ENOG502SNQW">
    <property type="taxonomic scope" value="Eukaryota"/>
</dbReference>
<evidence type="ECO:0000313" key="3">
    <source>
        <dbReference type="Proteomes" id="UP000002499"/>
    </source>
</evidence>
<dbReference type="OMA" id="KFEARIF"/>
<evidence type="ECO:0000313" key="2">
    <source>
        <dbReference type="EMBL" id="EFY89375.1"/>
    </source>
</evidence>
<dbReference type="InParanoid" id="E9E3W3"/>
<protein>
    <recommendedName>
        <fullName evidence="4">NADH dehydrogenase (Ubiquinone)-like protein</fullName>
    </recommendedName>
</protein>
<dbReference type="STRING" id="655827.E9E3W3"/>
<dbReference type="Proteomes" id="UP000002499">
    <property type="component" value="Unassembled WGS sequence"/>
</dbReference>
<gene>
    <name evidence="2" type="ORF">MAC_04561</name>
</gene>
<evidence type="ECO:0008006" key="4">
    <source>
        <dbReference type="Google" id="ProtNLM"/>
    </source>
</evidence>
<dbReference type="OrthoDB" id="5417628at2759"/>
<feature type="region of interest" description="Disordered" evidence="1">
    <location>
        <begin position="511"/>
        <end position="577"/>
    </location>
</feature>